<dbReference type="PANTHER" id="PTHR10457:SF7">
    <property type="entry name" value="GALACTOKINASE-RELATED"/>
    <property type="match status" value="1"/>
</dbReference>
<dbReference type="PROSITE" id="PS00627">
    <property type="entry name" value="GHMP_KINASES_ATP"/>
    <property type="match status" value="1"/>
</dbReference>
<protein>
    <submittedName>
        <fullName evidence="13">Unannotated protein</fullName>
    </submittedName>
</protein>
<evidence type="ECO:0000256" key="8">
    <source>
        <dbReference type="ARBA" id="ARBA00022842"/>
    </source>
</evidence>
<dbReference type="InterPro" id="IPR000705">
    <property type="entry name" value="Galactokinase"/>
</dbReference>
<dbReference type="PIRSF" id="PIRSF000530">
    <property type="entry name" value="Galactokinase"/>
    <property type="match status" value="1"/>
</dbReference>
<dbReference type="Gene3D" id="3.30.70.890">
    <property type="entry name" value="GHMP kinase, C-terminal domain"/>
    <property type="match status" value="1"/>
</dbReference>
<dbReference type="NCBIfam" id="TIGR00131">
    <property type="entry name" value="gal_kin"/>
    <property type="match status" value="1"/>
</dbReference>
<dbReference type="GO" id="GO:0006012">
    <property type="term" value="P:galactose metabolic process"/>
    <property type="evidence" value="ECO:0007669"/>
    <property type="project" value="InterPro"/>
</dbReference>
<evidence type="ECO:0000256" key="5">
    <source>
        <dbReference type="ARBA" id="ARBA00022741"/>
    </source>
</evidence>
<feature type="domain" description="GHMP kinase C-terminal" evidence="11">
    <location>
        <begin position="286"/>
        <end position="348"/>
    </location>
</feature>
<keyword evidence="7" id="KW-0067">ATP-binding</keyword>
<dbReference type="InterPro" id="IPR019741">
    <property type="entry name" value="Galactokinase_CS"/>
</dbReference>
<dbReference type="FunFam" id="3.30.70.890:FF:000001">
    <property type="entry name" value="Galactokinase"/>
    <property type="match status" value="1"/>
</dbReference>
<evidence type="ECO:0000256" key="1">
    <source>
        <dbReference type="ARBA" id="ARBA00006566"/>
    </source>
</evidence>
<dbReference type="InterPro" id="IPR020568">
    <property type="entry name" value="Ribosomal_Su5_D2-typ_SF"/>
</dbReference>
<comment type="similarity">
    <text evidence="1">Belongs to the GHMP kinase family. GalK subfamily.</text>
</comment>
<proteinExistence type="inferred from homology"/>
<dbReference type="GO" id="GO:0005829">
    <property type="term" value="C:cytosol"/>
    <property type="evidence" value="ECO:0007669"/>
    <property type="project" value="TreeGrafter"/>
</dbReference>
<dbReference type="InterPro" id="IPR019539">
    <property type="entry name" value="GalKase_N"/>
</dbReference>
<dbReference type="PROSITE" id="PS00106">
    <property type="entry name" value="GALACTOKINASE"/>
    <property type="match status" value="1"/>
</dbReference>
<dbReference type="InterPro" id="IPR036554">
    <property type="entry name" value="GHMP_kinase_C_sf"/>
</dbReference>
<keyword evidence="5" id="KW-0547">Nucleotide-binding</keyword>
<dbReference type="PANTHER" id="PTHR10457">
    <property type="entry name" value="MEVALONATE KINASE/GALACTOKINASE"/>
    <property type="match status" value="1"/>
</dbReference>
<reference evidence="13" key="1">
    <citation type="submission" date="2020-05" db="EMBL/GenBank/DDBJ databases">
        <authorList>
            <person name="Chiriac C."/>
            <person name="Salcher M."/>
            <person name="Ghai R."/>
            <person name="Kavagutti S V."/>
        </authorList>
    </citation>
    <scope>NUCLEOTIDE SEQUENCE</scope>
</reference>
<dbReference type="GO" id="GO:0005524">
    <property type="term" value="F:ATP binding"/>
    <property type="evidence" value="ECO:0007669"/>
    <property type="project" value="UniProtKB-KW"/>
</dbReference>
<keyword evidence="6" id="KW-0418">Kinase</keyword>
<evidence type="ECO:0000256" key="6">
    <source>
        <dbReference type="ARBA" id="ARBA00022777"/>
    </source>
</evidence>
<evidence type="ECO:0000259" key="10">
    <source>
        <dbReference type="Pfam" id="PF00288"/>
    </source>
</evidence>
<evidence type="ECO:0000256" key="7">
    <source>
        <dbReference type="ARBA" id="ARBA00022840"/>
    </source>
</evidence>
<evidence type="ECO:0000256" key="9">
    <source>
        <dbReference type="ARBA" id="ARBA00023277"/>
    </source>
</evidence>
<dbReference type="PRINTS" id="PR00959">
    <property type="entry name" value="MEVGALKINASE"/>
</dbReference>
<dbReference type="FunFam" id="3.30.230.10:FF:000017">
    <property type="entry name" value="Galactokinase"/>
    <property type="match status" value="1"/>
</dbReference>
<dbReference type="Pfam" id="PF08544">
    <property type="entry name" value="GHMP_kinases_C"/>
    <property type="match status" value="1"/>
</dbReference>
<feature type="domain" description="Galactokinase N-terminal" evidence="12">
    <location>
        <begin position="13"/>
        <end position="59"/>
    </location>
</feature>
<evidence type="ECO:0000256" key="4">
    <source>
        <dbReference type="ARBA" id="ARBA00022723"/>
    </source>
</evidence>
<dbReference type="SUPFAM" id="SSF55060">
    <property type="entry name" value="GHMP Kinase, C-terminal domain"/>
    <property type="match status" value="1"/>
</dbReference>
<evidence type="ECO:0000259" key="11">
    <source>
        <dbReference type="Pfam" id="PF08544"/>
    </source>
</evidence>
<dbReference type="Pfam" id="PF00288">
    <property type="entry name" value="GHMP_kinases_N"/>
    <property type="match status" value="1"/>
</dbReference>
<gene>
    <name evidence="13" type="ORF">UFOPK1909_00656</name>
</gene>
<keyword evidence="4" id="KW-0479">Metal-binding</keyword>
<evidence type="ECO:0000259" key="12">
    <source>
        <dbReference type="Pfam" id="PF10509"/>
    </source>
</evidence>
<dbReference type="InterPro" id="IPR014721">
    <property type="entry name" value="Ribsml_uS5_D2-typ_fold_subgr"/>
</dbReference>
<dbReference type="Pfam" id="PF10509">
    <property type="entry name" value="GalKase_gal_bdg"/>
    <property type="match status" value="1"/>
</dbReference>
<evidence type="ECO:0000256" key="2">
    <source>
        <dbReference type="ARBA" id="ARBA00022490"/>
    </source>
</evidence>
<keyword evidence="2" id="KW-0963">Cytoplasm</keyword>
<dbReference type="EMBL" id="CAEZVD010000061">
    <property type="protein sequence ID" value="CAB4622488.1"/>
    <property type="molecule type" value="Genomic_DNA"/>
</dbReference>
<evidence type="ECO:0000313" key="13">
    <source>
        <dbReference type="EMBL" id="CAB4622488.1"/>
    </source>
</evidence>
<keyword evidence="3" id="KW-0808">Transferase</keyword>
<keyword evidence="8" id="KW-0460">Magnesium</keyword>
<organism evidence="13">
    <name type="scientific">freshwater metagenome</name>
    <dbReference type="NCBI Taxonomy" id="449393"/>
    <lineage>
        <taxon>unclassified sequences</taxon>
        <taxon>metagenomes</taxon>
        <taxon>ecological metagenomes</taxon>
    </lineage>
</organism>
<dbReference type="GO" id="GO:0004335">
    <property type="term" value="F:galactokinase activity"/>
    <property type="evidence" value="ECO:0007669"/>
    <property type="project" value="InterPro"/>
</dbReference>
<dbReference type="InterPro" id="IPR006203">
    <property type="entry name" value="GHMP_knse_ATP-bd_CS"/>
</dbReference>
<evidence type="ECO:0000256" key="3">
    <source>
        <dbReference type="ARBA" id="ARBA00022679"/>
    </source>
</evidence>
<dbReference type="SUPFAM" id="SSF54211">
    <property type="entry name" value="Ribosomal protein S5 domain 2-like"/>
    <property type="match status" value="1"/>
</dbReference>
<dbReference type="InterPro" id="IPR013750">
    <property type="entry name" value="GHMP_kinase_C_dom"/>
</dbReference>
<dbReference type="PRINTS" id="PR00473">
    <property type="entry name" value="GALCTOKINASE"/>
</dbReference>
<dbReference type="Gene3D" id="3.30.230.10">
    <property type="match status" value="1"/>
</dbReference>
<sequence length="390" mass="41545">MTNTTLLSTIAGFRQKYDREPTGVWSAPGRVNLIGEHTDYNEGFVFPFAINRRTYAAIAERQDNMICVASSFSKEAFQISIDDIKKDEANGWASYPFGVVYAVAKLSGKKQTQGFDIFIDSDVPVGAGLSSSAAIECAVSTAINELWAAGLSIKDLAKAGQLGENEIVGAPTGIMDQTASLFGQLDSGVFIDCQSLDVAQVELGFATAGLELLIIDTKVAHRLVDGGYAARRAACELGASTLGVSSLRDLSEKDLPRAQDLLDATTFRRVRHVITENSRVQETVKTLKQSGPAAIGQLLHASHESMRDDFEISIDELDTAVETSMRHGAIGARMTGGGFGGAAIALTPISKISEVTLSVIAEFEALGYAKPDIFAVSAADGARRENLPTD</sequence>
<dbReference type="GO" id="GO:0046872">
    <property type="term" value="F:metal ion binding"/>
    <property type="evidence" value="ECO:0007669"/>
    <property type="project" value="UniProtKB-KW"/>
</dbReference>
<dbReference type="InterPro" id="IPR006204">
    <property type="entry name" value="GHMP_kinase_N_dom"/>
</dbReference>
<accession>A0A6J6IGD3</accession>
<keyword evidence="9" id="KW-0119">Carbohydrate metabolism</keyword>
<dbReference type="InterPro" id="IPR006206">
    <property type="entry name" value="Mevalonate/galactokinase"/>
</dbReference>
<dbReference type="AlphaFoldDB" id="A0A6J6IGD3"/>
<feature type="domain" description="GHMP kinase N-terminal" evidence="10">
    <location>
        <begin position="99"/>
        <end position="184"/>
    </location>
</feature>
<name>A0A6J6IGD3_9ZZZZ</name>